<keyword evidence="2" id="KW-0808">Transferase</keyword>
<dbReference type="Pfam" id="PF10672">
    <property type="entry name" value="Methyltrans_SAM"/>
    <property type="match status" value="1"/>
</dbReference>
<dbReference type="PANTHER" id="PTHR43042">
    <property type="entry name" value="SAM-DEPENDENT METHYLTRANSFERASE"/>
    <property type="match status" value="1"/>
</dbReference>
<feature type="domain" description="S-adenosylmethionine-dependent methyltransferase" evidence="4">
    <location>
        <begin position="100"/>
        <end position="338"/>
    </location>
</feature>
<dbReference type="Proteomes" id="UP000774130">
    <property type="component" value="Unassembled WGS sequence"/>
</dbReference>
<dbReference type="InterPro" id="IPR019614">
    <property type="entry name" value="SAM-dep_methyl-trfase"/>
</dbReference>
<dbReference type="PANTHER" id="PTHR43042:SF3">
    <property type="entry name" value="RIBOSOMAL RNA LARGE SUBUNIT METHYLTRANSFERASE YWBD-RELATED"/>
    <property type="match status" value="1"/>
</dbReference>
<keyword evidence="1 6" id="KW-0489">Methyltransferase</keyword>
<reference evidence="6 7" key="1">
    <citation type="submission" date="2021-06" db="EMBL/GenBank/DDBJ databases">
        <title>Enterococcus alishanensis sp. nov., a novel lactic acid bacterium isolated from fresh coffee beans.</title>
        <authorList>
            <person name="Chen Y.-S."/>
        </authorList>
    </citation>
    <scope>NUCLEOTIDE SEQUENCE [LARGE SCALE GENOMIC DNA]</scope>
    <source>
        <strain evidence="6 7">ALS3</strain>
    </source>
</reference>
<feature type="domain" description="RlmI-like PUA" evidence="5">
    <location>
        <begin position="3"/>
        <end position="64"/>
    </location>
</feature>
<dbReference type="GO" id="GO:0008168">
    <property type="term" value="F:methyltransferase activity"/>
    <property type="evidence" value="ECO:0007669"/>
    <property type="project" value="UniProtKB-KW"/>
</dbReference>
<evidence type="ECO:0000256" key="1">
    <source>
        <dbReference type="ARBA" id="ARBA00022603"/>
    </source>
</evidence>
<dbReference type="RefSeq" id="WP_218327652.1">
    <property type="nucleotide sequence ID" value="NZ_JAHUZB010000012.1"/>
</dbReference>
<dbReference type="CDD" id="cd02440">
    <property type="entry name" value="AdoMet_MTases"/>
    <property type="match status" value="1"/>
</dbReference>
<keyword evidence="7" id="KW-1185">Reference proteome</keyword>
<protein>
    <submittedName>
        <fullName evidence="6">Class I SAM-dependent rRNA methyltransferase</fullName>
    </submittedName>
</protein>
<gene>
    <name evidence="6" type="ORF">KUA55_17420</name>
</gene>
<evidence type="ECO:0000259" key="5">
    <source>
        <dbReference type="Pfam" id="PF17785"/>
    </source>
</evidence>
<keyword evidence="3" id="KW-0949">S-adenosyl-L-methionine</keyword>
<dbReference type="GO" id="GO:0032259">
    <property type="term" value="P:methylation"/>
    <property type="evidence" value="ECO:0007669"/>
    <property type="project" value="UniProtKB-KW"/>
</dbReference>
<sequence length="389" mass="44486">MKIQLTKKASQKIRKKNPLIQPEDLQTKISDIPKEYLTFLDERGEILGTGYLGKQNKGIGWLISYEALKINKTFLHELFQTAVTKRKKFFQNNETTAFRLFNGEGDGFGGITIDYYAGYLVISWYNETIYALKEELLLTISEVLSDNLGIVEKIRFQSDLPESNWYIGEKPAEPWLVKENGINYATYLDEGYMTGIFLDQKEVRKRLASGLAKEKKVLNMFSYTGAFSVAAAVGGAAGTTSVDLAKRSLDKTREQFEVNQISLEKQKIVVMDTFEYFKYAKRKGFSYDLIILDPPSFARNKKKTFSVTKDYGRLIAESLEILNPKGQIIASTNASNLTLKKFRQSIEKSLDEQGVTYQLKETFRLPQDFPVAAFEESNYLKVLFYEIKK</sequence>
<dbReference type="CDD" id="cd11572">
    <property type="entry name" value="RlmI_M_like"/>
    <property type="match status" value="1"/>
</dbReference>
<dbReference type="InterPro" id="IPR041532">
    <property type="entry name" value="RlmI-like_PUA"/>
</dbReference>
<dbReference type="EMBL" id="JAHUZB010000012">
    <property type="protein sequence ID" value="MBV7392439.1"/>
    <property type="molecule type" value="Genomic_DNA"/>
</dbReference>
<evidence type="ECO:0000313" key="7">
    <source>
        <dbReference type="Proteomes" id="UP000774130"/>
    </source>
</evidence>
<evidence type="ECO:0000259" key="4">
    <source>
        <dbReference type="Pfam" id="PF10672"/>
    </source>
</evidence>
<proteinExistence type="predicted"/>
<evidence type="ECO:0000256" key="3">
    <source>
        <dbReference type="ARBA" id="ARBA00022691"/>
    </source>
</evidence>
<name>A0ABS6TI44_9ENTE</name>
<comment type="caution">
    <text evidence="6">The sequence shown here is derived from an EMBL/GenBank/DDBJ whole genome shotgun (WGS) entry which is preliminary data.</text>
</comment>
<accession>A0ABS6TI44</accession>
<evidence type="ECO:0000256" key="2">
    <source>
        <dbReference type="ARBA" id="ARBA00022679"/>
    </source>
</evidence>
<organism evidence="6 7">
    <name type="scientific">Enterococcus alishanensis</name>
    <dbReference type="NCBI Taxonomy" id="1303817"/>
    <lineage>
        <taxon>Bacteria</taxon>
        <taxon>Bacillati</taxon>
        <taxon>Bacillota</taxon>
        <taxon>Bacilli</taxon>
        <taxon>Lactobacillales</taxon>
        <taxon>Enterococcaceae</taxon>
        <taxon>Enterococcus</taxon>
    </lineage>
</organism>
<dbReference type="Pfam" id="PF17785">
    <property type="entry name" value="PUA_3"/>
    <property type="match status" value="1"/>
</dbReference>
<evidence type="ECO:0000313" key="6">
    <source>
        <dbReference type="EMBL" id="MBV7392439.1"/>
    </source>
</evidence>